<keyword evidence="4" id="KW-1185">Reference proteome</keyword>
<reference evidence="3" key="1">
    <citation type="submission" date="2023-06" db="EMBL/GenBank/DDBJ databases">
        <title>SYSU T00b26.</title>
        <authorList>
            <person name="Gao L."/>
            <person name="Fang B.-Z."/>
            <person name="Li W.-J."/>
        </authorList>
    </citation>
    <scope>NUCLEOTIDE SEQUENCE</scope>
    <source>
        <strain evidence="3">SYSU T00b26</strain>
    </source>
</reference>
<dbReference type="Gene3D" id="3.40.50.720">
    <property type="entry name" value="NAD(P)-binding Rossmann-like Domain"/>
    <property type="match status" value="1"/>
</dbReference>
<organism evidence="3 4">
    <name type="scientific">Demequina zhanjiangensis</name>
    <dbReference type="NCBI Taxonomy" id="3051659"/>
    <lineage>
        <taxon>Bacteria</taxon>
        <taxon>Bacillati</taxon>
        <taxon>Actinomycetota</taxon>
        <taxon>Actinomycetes</taxon>
        <taxon>Micrococcales</taxon>
        <taxon>Demequinaceae</taxon>
        <taxon>Demequina</taxon>
    </lineage>
</organism>
<dbReference type="Proteomes" id="UP001172738">
    <property type="component" value="Unassembled WGS sequence"/>
</dbReference>
<sequence>MRRSARDTPNTLERMMPDAAMPASDSTLAALQGARILVVGGTSGFGLEVARSAATAGARVVLVGRDRGRLEGAVSALRAIGAAAGGATFDATAPGALEQLGEQLGEIDHVVSTLGGAMGGGFLDADPALIRDTIEGKLFANLHVARALAPRVAAGGSITFTAGSGGSPSTSSGATIGNEAIETMVKGLAVELAPQVRVNAVAPTWTETGLWRALDSQALEETRTSMANAIPLGRTAEIREVAQAYLFLMTCGFVTGQTIAVDGGVSLV</sequence>
<evidence type="ECO:0000256" key="1">
    <source>
        <dbReference type="ARBA" id="ARBA00006484"/>
    </source>
</evidence>
<dbReference type="Pfam" id="PF13561">
    <property type="entry name" value="adh_short_C2"/>
    <property type="match status" value="1"/>
</dbReference>
<dbReference type="PANTHER" id="PTHR43477">
    <property type="entry name" value="DIHYDROANTICAPSIN 7-DEHYDROGENASE"/>
    <property type="match status" value="1"/>
</dbReference>
<comment type="similarity">
    <text evidence="1">Belongs to the short-chain dehydrogenases/reductases (SDR) family.</text>
</comment>
<evidence type="ECO:0000313" key="4">
    <source>
        <dbReference type="Proteomes" id="UP001172738"/>
    </source>
</evidence>
<dbReference type="RefSeq" id="WP_301127232.1">
    <property type="nucleotide sequence ID" value="NZ_JAUHPV010000003.1"/>
</dbReference>
<keyword evidence="2" id="KW-0560">Oxidoreductase</keyword>
<dbReference type="InterPro" id="IPR036291">
    <property type="entry name" value="NAD(P)-bd_dom_sf"/>
</dbReference>
<dbReference type="EMBL" id="JAUHPV010000003">
    <property type="protein sequence ID" value="MDN4472558.1"/>
    <property type="molecule type" value="Genomic_DNA"/>
</dbReference>
<accession>A0ABT8G097</accession>
<dbReference type="PANTHER" id="PTHR43477:SF1">
    <property type="entry name" value="DIHYDROANTICAPSIN 7-DEHYDROGENASE"/>
    <property type="match status" value="1"/>
</dbReference>
<evidence type="ECO:0000313" key="3">
    <source>
        <dbReference type="EMBL" id="MDN4472558.1"/>
    </source>
</evidence>
<gene>
    <name evidence="3" type="ORF">QQX04_06080</name>
</gene>
<dbReference type="CDD" id="cd05233">
    <property type="entry name" value="SDR_c"/>
    <property type="match status" value="1"/>
</dbReference>
<evidence type="ECO:0000256" key="2">
    <source>
        <dbReference type="ARBA" id="ARBA00023002"/>
    </source>
</evidence>
<protein>
    <submittedName>
        <fullName evidence="3">SDR family oxidoreductase</fullName>
    </submittedName>
</protein>
<dbReference type="InterPro" id="IPR002347">
    <property type="entry name" value="SDR_fam"/>
</dbReference>
<dbReference type="PRINTS" id="PR00081">
    <property type="entry name" value="GDHRDH"/>
</dbReference>
<dbReference type="InterPro" id="IPR051122">
    <property type="entry name" value="SDR_DHRS6-like"/>
</dbReference>
<dbReference type="SUPFAM" id="SSF51735">
    <property type="entry name" value="NAD(P)-binding Rossmann-fold domains"/>
    <property type="match status" value="1"/>
</dbReference>
<proteinExistence type="inferred from homology"/>
<name>A0ABT8G097_9MICO</name>
<comment type="caution">
    <text evidence="3">The sequence shown here is derived from an EMBL/GenBank/DDBJ whole genome shotgun (WGS) entry which is preliminary data.</text>
</comment>